<evidence type="ECO:0000256" key="2">
    <source>
        <dbReference type="ARBA" id="ARBA00022448"/>
    </source>
</evidence>
<evidence type="ECO:0000313" key="7">
    <source>
        <dbReference type="EMBL" id="MPV87683.1"/>
    </source>
</evidence>
<keyword evidence="3" id="KW-1003">Cell membrane</keyword>
<dbReference type="GO" id="GO:0043190">
    <property type="term" value="C:ATP-binding cassette (ABC) transporter complex"/>
    <property type="evidence" value="ECO:0007669"/>
    <property type="project" value="InterPro"/>
</dbReference>
<dbReference type="GO" id="GO:0015871">
    <property type="term" value="P:choline transport"/>
    <property type="evidence" value="ECO:0007669"/>
    <property type="project" value="TreeGrafter"/>
</dbReference>
<dbReference type="Gene3D" id="3.10.105.10">
    <property type="entry name" value="Dipeptide-binding Protein, Domain 3"/>
    <property type="match status" value="2"/>
</dbReference>
<dbReference type="Pfam" id="PF04069">
    <property type="entry name" value="OpuAC"/>
    <property type="match status" value="1"/>
</dbReference>
<dbReference type="EMBL" id="WHPD01000727">
    <property type="protein sequence ID" value="MPV87683.1"/>
    <property type="molecule type" value="Genomic_DNA"/>
</dbReference>
<dbReference type="AlphaFoldDB" id="A0A7J9UTP2"/>
<gene>
    <name evidence="7" type="ORF">GB882_03315</name>
</gene>
<evidence type="ECO:0000256" key="3">
    <source>
        <dbReference type="ARBA" id="ARBA00022475"/>
    </source>
</evidence>
<keyword evidence="8" id="KW-1185">Reference proteome</keyword>
<feature type="chain" id="PRO_5039215830" evidence="5">
    <location>
        <begin position="28"/>
        <end position="296"/>
    </location>
</feature>
<keyword evidence="4" id="KW-0472">Membrane</keyword>
<feature type="signal peptide" evidence="5">
    <location>
        <begin position="1"/>
        <end position="27"/>
    </location>
</feature>
<name>A0A7J9UTP2_9MICO</name>
<evidence type="ECO:0000256" key="1">
    <source>
        <dbReference type="ARBA" id="ARBA00004236"/>
    </source>
</evidence>
<dbReference type="Proteomes" id="UP000429644">
    <property type="component" value="Unassembled WGS sequence"/>
</dbReference>
<dbReference type="PANTHER" id="PTHR47737">
    <property type="entry name" value="GLYCINE BETAINE/PROLINE BETAINE TRANSPORT SYSTEM PERMEASE PROTEIN PROW"/>
    <property type="match status" value="1"/>
</dbReference>
<dbReference type="InterPro" id="IPR007210">
    <property type="entry name" value="ABC_Gly_betaine_transp_sub-bd"/>
</dbReference>
<reference evidence="7 8" key="1">
    <citation type="submission" date="2019-10" db="EMBL/GenBank/DDBJ databases">
        <title>Georgenia wutianyii sp. nov. and Georgenia yuyongxinii sp. nov. isolated from plateau pika (Ochotona curzoniae) in the Qinghai-Tibet plateau of China.</title>
        <authorList>
            <person name="Tian Z."/>
        </authorList>
    </citation>
    <scope>NUCLEOTIDE SEQUENCE [LARGE SCALE GENOMIC DNA]</scope>
    <source>
        <strain evidence="7 8">JCM 15130</strain>
    </source>
</reference>
<feature type="domain" description="ABC-type glycine betaine transport system substrate-binding" evidence="6">
    <location>
        <begin position="37"/>
        <end position="285"/>
    </location>
</feature>
<comment type="subcellular location">
    <subcellularLocation>
        <location evidence="1">Cell membrane</location>
    </subcellularLocation>
</comment>
<dbReference type="GO" id="GO:0015226">
    <property type="term" value="F:carnitine transmembrane transporter activity"/>
    <property type="evidence" value="ECO:0007669"/>
    <property type="project" value="TreeGrafter"/>
</dbReference>
<dbReference type="OrthoDB" id="9787902at2"/>
<evidence type="ECO:0000256" key="5">
    <source>
        <dbReference type="SAM" id="SignalP"/>
    </source>
</evidence>
<evidence type="ECO:0000259" key="6">
    <source>
        <dbReference type="Pfam" id="PF04069"/>
    </source>
</evidence>
<protein>
    <submittedName>
        <fullName evidence="7">Glycine/betaine ABC transporter substrate-binding protein</fullName>
    </submittedName>
</protein>
<dbReference type="RefSeq" id="WP_152230286.1">
    <property type="nucleotide sequence ID" value="NZ_BAAAOT010000004.1"/>
</dbReference>
<keyword evidence="2" id="KW-0813">Transport</keyword>
<dbReference type="PROSITE" id="PS51257">
    <property type="entry name" value="PROKAR_LIPOPROTEIN"/>
    <property type="match status" value="1"/>
</dbReference>
<evidence type="ECO:0000256" key="4">
    <source>
        <dbReference type="ARBA" id="ARBA00023136"/>
    </source>
</evidence>
<sequence length="296" mass="31884">MQHARKILLATTATAVVALTACGPSTAGTDRSAEHGDPITIGVHSGWDEGIAVSHLWQYALEQEGYEVKLQTADVGVVFTGLSEGDLDLNFDTWLPNSHGEYVKKFGESFEDLGAWYDKGTISIAVNEDAPITSLDELGANADAFGGRIVGIEPGAGQIGITQDEVMPAYDIPADMLTLSSTPAMLAELDGATAVGQNIAVTMWSPHWAYEAYPIRDLEDPKGLFGTTEEIKTMSRQGFIEGYPEVAAWIGDFEMSAEQLQSLENLMFNVNGGKDNEASVKQWAEENPDFLEGMTA</sequence>
<dbReference type="SUPFAM" id="SSF53850">
    <property type="entry name" value="Periplasmic binding protein-like II"/>
    <property type="match status" value="1"/>
</dbReference>
<dbReference type="GO" id="GO:0005275">
    <property type="term" value="F:amine transmembrane transporter activity"/>
    <property type="evidence" value="ECO:0007669"/>
    <property type="project" value="TreeGrafter"/>
</dbReference>
<comment type="caution">
    <text evidence="7">The sequence shown here is derived from an EMBL/GenBank/DDBJ whole genome shotgun (WGS) entry which is preliminary data.</text>
</comment>
<proteinExistence type="predicted"/>
<keyword evidence="5" id="KW-0732">Signal</keyword>
<dbReference type="GO" id="GO:0031460">
    <property type="term" value="P:glycine betaine transport"/>
    <property type="evidence" value="ECO:0007669"/>
    <property type="project" value="TreeGrafter"/>
</dbReference>
<dbReference type="PANTHER" id="PTHR47737:SF1">
    <property type="entry name" value="GLYCINE BETAINE_PROLINE BETAINE TRANSPORT SYSTEM PERMEASE PROTEIN PROW"/>
    <property type="match status" value="1"/>
</dbReference>
<dbReference type="CDD" id="cd13639">
    <property type="entry name" value="PBP2_OpuAC_like"/>
    <property type="match status" value="1"/>
</dbReference>
<organism evidence="7 8">
    <name type="scientific">Georgenia ruanii</name>
    <dbReference type="NCBI Taxonomy" id="348442"/>
    <lineage>
        <taxon>Bacteria</taxon>
        <taxon>Bacillati</taxon>
        <taxon>Actinomycetota</taxon>
        <taxon>Actinomycetes</taxon>
        <taxon>Micrococcales</taxon>
        <taxon>Bogoriellaceae</taxon>
        <taxon>Georgenia</taxon>
    </lineage>
</organism>
<accession>A0A7J9UTP2</accession>
<evidence type="ECO:0000313" key="8">
    <source>
        <dbReference type="Proteomes" id="UP000429644"/>
    </source>
</evidence>
<dbReference type="Gene3D" id="3.40.190.100">
    <property type="entry name" value="Glycine betaine-binding periplasmic protein, domain 2"/>
    <property type="match status" value="1"/>
</dbReference>